<keyword evidence="1" id="KW-0472">Membrane</keyword>
<keyword evidence="3" id="KW-1185">Reference proteome</keyword>
<protein>
    <submittedName>
        <fullName evidence="2">Uncharacterized protein</fullName>
    </submittedName>
</protein>
<evidence type="ECO:0000256" key="1">
    <source>
        <dbReference type="SAM" id="Phobius"/>
    </source>
</evidence>
<keyword evidence="1" id="KW-1133">Transmembrane helix</keyword>
<evidence type="ECO:0000313" key="3">
    <source>
        <dbReference type="Proteomes" id="UP001301769"/>
    </source>
</evidence>
<proteinExistence type="predicted"/>
<comment type="caution">
    <text evidence="2">The sequence shown here is derived from an EMBL/GenBank/DDBJ whole genome shotgun (WGS) entry which is preliminary data.</text>
</comment>
<keyword evidence="1" id="KW-0812">Transmembrane</keyword>
<evidence type="ECO:0000313" key="2">
    <source>
        <dbReference type="EMBL" id="KAK4216317.1"/>
    </source>
</evidence>
<name>A0AAN6YGP7_9PEZI</name>
<dbReference type="AlphaFoldDB" id="A0AAN6YGP7"/>
<reference evidence="2" key="1">
    <citation type="journal article" date="2023" name="Mol. Phylogenet. Evol.">
        <title>Genome-scale phylogeny and comparative genomics of the fungal order Sordariales.</title>
        <authorList>
            <person name="Hensen N."/>
            <person name="Bonometti L."/>
            <person name="Westerberg I."/>
            <person name="Brannstrom I.O."/>
            <person name="Guillou S."/>
            <person name="Cros-Aarteil S."/>
            <person name="Calhoun S."/>
            <person name="Haridas S."/>
            <person name="Kuo A."/>
            <person name="Mondo S."/>
            <person name="Pangilinan J."/>
            <person name="Riley R."/>
            <person name="LaButti K."/>
            <person name="Andreopoulos B."/>
            <person name="Lipzen A."/>
            <person name="Chen C."/>
            <person name="Yan M."/>
            <person name="Daum C."/>
            <person name="Ng V."/>
            <person name="Clum A."/>
            <person name="Steindorff A."/>
            <person name="Ohm R.A."/>
            <person name="Martin F."/>
            <person name="Silar P."/>
            <person name="Natvig D.O."/>
            <person name="Lalanne C."/>
            <person name="Gautier V."/>
            <person name="Ament-Velasquez S.L."/>
            <person name="Kruys A."/>
            <person name="Hutchinson M.I."/>
            <person name="Powell A.J."/>
            <person name="Barry K."/>
            <person name="Miller A.N."/>
            <person name="Grigoriev I.V."/>
            <person name="Debuchy R."/>
            <person name="Gladieux P."/>
            <person name="Hiltunen Thoren M."/>
            <person name="Johannesson H."/>
        </authorList>
    </citation>
    <scope>NUCLEOTIDE SEQUENCE</scope>
    <source>
        <strain evidence="2">PSN293</strain>
    </source>
</reference>
<gene>
    <name evidence="2" type="ORF">QBC37DRAFT_93318</name>
</gene>
<organism evidence="2 3">
    <name type="scientific">Rhypophila decipiens</name>
    <dbReference type="NCBI Taxonomy" id="261697"/>
    <lineage>
        <taxon>Eukaryota</taxon>
        <taxon>Fungi</taxon>
        <taxon>Dikarya</taxon>
        <taxon>Ascomycota</taxon>
        <taxon>Pezizomycotina</taxon>
        <taxon>Sordariomycetes</taxon>
        <taxon>Sordariomycetidae</taxon>
        <taxon>Sordariales</taxon>
        <taxon>Naviculisporaceae</taxon>
        <taxon>Rhypophila</taxon>
    </lineage>
</organism>
<feature type="transmembrane region" description="Helical" evidence="1">
    <location>
        <begin position="20"/>
        <end position="39"/>
    </location>
</feature>
<dbReference type="EMBL" id="MU858069">
    <property type="protein sequence ID" value="KAK4216317.1"/>
    <property type="molecule type" value="Genomic_DNA"/>
</dbReference>
<accession>A0AAN6YGP7</accession>
<sequence>MREQGGSLSEYESLGNGGSVTWYLAVAYIRGFVVLPVLLGRMKLLVFATVLGPEFWRRDDETSVAGLVGTRRNQTCSVGNKLKLPSNFLVTGAAGYSNIFLSQSVLEEIARSGEALRTQPRCGCESAFIGTCCRPDLVMPLWLRFLDRGWPRSSWNMDRTAVRTKPTAGDGDCPSSFLISASPRWGQIFLCTSGLPSLPLSPTAPFVGRSRNATPRIPRSAYTIKLERRRKARYSHSLVTYLC</sequence>
<dbReference type="Proteomes" id="UP001301769">
    <property type="component" value="Unassembled WGS sequence"/>
</dbReference>
<reference evidence="2" key="2">
    <citation type="submission" date="2023-05" db="EMBL/GenBank/DDBJ databases">
        <authorList>
            <consortium name="Lawrence Berkeley National Laboratory"/>
            <person name="Steindorff A."/>
            <person name="Hensen N."/>
            <person name="Bonometti L."/>
            <person name="Westerberg I."/>
            <person name="Brannstrom I.O."/>
            <person name="Guillou S."/>
            <person name="Cros-Aarteil S."/>
            <person name="Calhoun S."/>
            <person name="Haridas S."/>
            <person name="Kuo A."/>
            <person name="Mondo S."/>
            <person name="Pangilinan J."/>
            <person name="Riley R."/>
            <person name="Labutti K."/>
            <person name="Andreopoulos B."/>
            <person name="Lipzen A."/>
            <person name="Chen C."/>
            <person name="Yanf M."/>
            <person name="Daum C."/>
            <person name="Ng V."/>
            <person name="Clum A."/>
            <person name="Ohm R."/>
            <person name="Martin F."/>
            <person name="Silar P."/>
            <person name="Natvig D."/>
            <person name="Lalanne C."/>
            <person name="Gautier V."/>
            <person name="Ament-Velasquez S.L."/>
            <person name="Kruys A."/>
            <person name="Hutchinson M.I."/>
            <person name="Powell A.J."/>
            <person name="Barry K."/>
            <person name="Miller A.N."/>
            <person name="Grigoriev I.V."/>
            <person name="Debuchy R."/>
            <person name="Gladieux P."/>
            <person name="Thoren M.H."/>
            <person name="Johannesson H."/>
        </authorList>
    </citation>
    <scope>NUCLEOTIDE SEQUENCE</scope>
    <source>
        <strain evidence="2">PSN293</strain>
    </source>
</reference>